<dbReference type="GO" id="GO:0005886">
    <property type="term" value="C:plasma membrane"/>
    <property type="evidence" value="ECO:0007669"/>
    <property type="project" value="UniProtKB-SubCell"/>
</dbReference>
<dbReference type="CDD" id="cd01127">
    <property type="entry name" value="TrwB_TraG_TraD_VirD4"/>
    <property type="match status" value="1"/>
</dbReference>
<evidence type="ECO:0000313" key="9">
    <source>
        <dbReference type="Proteomes" id="UP000053690"/>
    </source>
</evidence>
<sequence length="642" mass="70810">MQPRSPKSGALARAIFTGMLGYALLKTWPHIGDFPAPEWKIYAFGAGTLVFVIGALDAMTAFSSAAISSGRRFRALRPKRKRNAGGWLTRKEARKAGLGKAKGLFIGILDGLPIFVPDAVHTLVCAPARTGKTICAVLAMLWHDIGCSRIVADLKGELAVMCAVLIAKLHGHRVIILNPAHKFGLPNASINPLVVIREAISKKPQDVMADSRSLAYCLNPKEPNVSDQFWPNGTRKLLVFVIVGVCALREEFEANLPHAYEVLVDDDEFEKLIRDALESDILAGDLARRARNILSTRGENPKHFESFREAAVQALVSFEPSGHLAPSMVACDFRFSDLKKEKITLFMIADYTRQEAYAEWLAVLIWAALIELVREDNDVPVRFILDEFTNYRLPGLPNALTALAGYGVLVSMIVQDLEEVARVYGREALNTILSQTDVKQIFGIASLQTARMVSEMLGEVDEVNPSYNLADDPFGAISMGLGLGRKPRMSIDQLLRMPSDEQIAFIKNRKAAKMLKIGVHEIDPVRGQVAGNPLHGGKPFLGKVKMRLRGGRAIATRRGRKKNDAERRPLIRPILSAMVPFVPDRSAVLPAALVALVLVQGWPQLRIQYTSNYSWCRYQGIPVLSDPVTLSGDSCPLIIWQK</sequence>
<comment type="similarity">
    <text evidence="2">Belongs to the VirD4/TraG family.</text>
</comment>
<dbReference type="SUPFAM" id="SSF52540">
    <property type="entry name" value="P-loop containing nucleoside triphosphate hydrolases"/>
    <property type="match status" value="1"/>
</dbReference>
<comment type="subcellular location">
    <subcellularLocation>
        <location evidence="1">Cell membrane</location>
        <topology evidence="1">Multi-pass membrane protein</topology>
    </subcellularLocation>
</comment>
<evidence type="ECO:0000256" key="5">
    <source>
        <dbReference type="ARBA" id="ARBA00022989"/>
    </source>
</evidence>
<feature type="transmembrane region" description="Helical" evidence="7">
    <location>
        <begin position="12"/>
        <end position="29"/>
    </location>
</feature>
<dbReference type="InterPro" id="IPR051539">
    <property type="entry name" value="T4SS-coupling_protein"/>
</dbReference>
<dbReference type="InterPro" id="IPR027417">
    <property type="entry name" value="P-loop_NTPase"/>
</dbReference>
<feature type="transmembrane region" description="Helical" evidence="7">
    <location>
        <begin position="41"/>
        <end position="67"/>
    </location>
</feature>
<dbReference type="STRING" id="1685378.AVO44_17730"/>
<accession>A0A0X3TN76</accession>
<dbReference type="Pfam" id="PF02534">
    <property type="entry name" value="T4SS-DNA_transf"/>
    <property type="match status" value="1"/>
</dbReference>
<reference evidence="9" key="1">
    <citation type="submission" date="2015-12" db="EMBL/GenBank/DDBJ databases">
        <authorList>
            <person name="Zhang G."/>
            <person name="Stingl U."/>
        </authorList>
    </citation>
    <scope>NUCLEOTIDE SEQUENCE [LARGE SCALE GENOMIC DNA]</scope>
    <source>
        <strain evidence="9">ZGT108</strain>
    </source>
</reference>
<dbReference type="EMBL" id="LQBP01000011">
    <property type="protein sequence ID" value="KUJ77227.1"/>
    <property type="molecule type" value="Genomic_DNA"/>
</dbReference>
<dbReference type="PANTHER" id="PTHR37937:SF1">
    <property type="entry name" value="CONJUGATIVE TRANSFER: DNA TRANSPORT"/>
    <property type="match status" value="1"/>
</dbReference>
<gene>
    <name evidence="8" type="ORF">AVO44_17730</name>
</gene>
<keyword evidence="5 7" id="KW-1133">Transmembrane helix</keyword>
<evidence type="ECO:0000256" key="2">
    <source>
        <dbReference type="ARBA" id="ARBA00008806"/>
    </source>
</evidence>
<evidence type="ECO:0008006" key="10">
    <source>
        <dbReference type="Google" id="ProtNLM"/>
    </source>
</evidence>
<comment type="caution">
    <text evidence="8">The sequence shown here is derived from an EMBL/GenBank/DDBJ whole genome shotgun (WGS) entry which is preliminary data.</text>
</comment>
<evidence type="ECO:0000256" key="6">
    <source>
        <dbReference type="ARBA" id="ARBA00023136"/>
    </source>
</evidence>
<keyword evidence="9" id="KW-1185">Reference proteome</keyword>
<evidence type="ECO:0000256" key="7">
    <source>
        <dbReference type="SAM" id="Phobius"/>
    </source>
</evidence>
<evidence type="ECO:0000313" key="8">
    <source>
        <dbReference type="EMBL" id="KUJ77227.1"/>
    </source>
</evidence>
<keyword evidence="4 7" id="KW-0812">Transmembrane</keyword>
<evidence type="ECO:0000256" key="1">
    <source>
        <dbReference type="ARBA" id="ARBA00004651"/>
    </source>
</evidence>
<proteinExistence type="inferred from homology"/>
<evidence type="ECO:0000256" key="3">
    <source>
        <dbReference type="ARBA" id="ARBA00022475"/>
    </source>
</evidence>
<dbReference type="InterPro" id="IPR003688">
    <property type="entry name" value="TraG/VirD4"/>
</dbReference>
<name>A0A0X3TN76_9RHOB</name>
<organism evidence="8 9">
    <name type="scientific">Ruegeria profundi</name>
    <dbReference type="NCBI Taxonomy" id="1685378"/>
    <lineage>
        <taxon>Bacteria</taxon>
        <taxon>Pseudomonadati</taxon>
        <taxon>Pseudomonadota</taxon>
        <taxon>Alphaproteobacteria</taxon>
        <taxon>Rhodobacterales</taxon>
        <taxon>Roseobacteraceae</taxon>
        <taxon>Ruegeria</taxon>
    </lineage>
</organism>
<protein>
    <recommendedName>
        <fullName evidence="10">Conjugal transfer protein TraG</fullName>
    </recommendedName>
</protein>
<evidence type="ECO:0000256" key="4">
    <source>
        <dbReference type="ARBA" id="ARBA00022692"/>
    </source>
</evidence>
<dbReference type="PANTHER" id="PTHR37937">
    <property type="entry name" value="CONJUGATIVE TRANSFER: DNA TRANSPORT"/>
    <property type="match status" value="1"/>
</dbReference>
<keyword evidence="3" id="KW-1003">Cell membrane</keyword>
<dbReference type="AlphaFoldDB" id="A0A0X3TN76"/>
<dbReference type="Gene3D" id="3.40.50.300">
    <property type="entry name" value="P-loop containing nucleotide triphosphate hydrolases"/>
    <property type="match status" value="1"/>
</dbReference>
<keyword evidence="6 7" id="KW-0472">Membrane</keyword>
<dbReference type="Proteomes" id="UP000053690">
    <property type="component" value="Unassembled WGS sequence"/>
</dbReference>